<keyword evidence="3" id="KW-0723">Serine/threonine-protein kinase</keyword>
<dbReference type="GO" id="GO:0004674">
    <property type="term" value="F:protein serine/threonine kinase activity"/>
    <property type="evidence" value="ECO:0007669"/>
    <property type="project" value="UniProtKB-KW"/>
</dbReference>
<keyword evidence="5" id="KW-0547">Nucleotide-binding</keyword>
<comment type="catalytic activity">
    <reaction evidence="8">
        <text>L-threonyl-[protein] + ATP = O-phospho-L-threonyl-[protein] + ADP + H(+)</text>
        <dbReference type="Rhea" id="RHEA:46608"/>
        <dbReference type="Rhea" id="RHEA-COMP:11060"/>
        <dbReference type="Rhea" id="RHEA-COMP:11605"/>
        <dbReference type="ChEBI" id="CHEBI:15378"/>
        <dbReference type="ChEBI" id="CHEBI:30013"/>
        <dbReference type="ChEBI" id="CHEBI:30616"/>
        <dbReference type="ChEBI" id="CHEBI:61977"/>
        <dbReference type="ChEBI" id="CHEBI:456216"/>
        <dbReference type="EC" id="2.7.11.1"/>
    </reaction>
</comment>
<dbReference type="InterPro" id="IPR011009">
    <property type="entry name" value="Kinase-like_dom_sf"/>
</dbReference>
<dbReference type="Gene3D" id="1.10.510.10">
    <property type="entry name" value="Transferase(Phosphotransferase) domain 1"/>
    <property type="match status" value="1"/>
</dbReference>
<feature type="domain" description="Protein kinase" evidence="11">
    <location>
        <begin position="1"/>
        <end position="255"/>
    </location>
</feature>
<keyword evidence="7" id="KW-0067">ATP-binding</keyword>
<dbReference type="SUPFAM" id="SSF56112">
    <property type="entry name" value="Protein kinase-like (PK-like)"/>
    <property type="match status" value="1"/>
</dbReference>
<evidence type="ECO:0000256" key="7">
    <source>
        <dbReference type="ARBA" id="ARBA00022840"/>
    </source>
</evidence>
<keyword evidence="4" id="KW-0808">Transferase</keyword>
<gene>
    <name evidence="12" type="ORF">PVAP13_1KG027905</name>
</gene>
<name>A0A8T0XKJ6_PANVG</name>
<reference evidence="12" key="1">
    <citation type="submission" date="2020-05" db="EMBL/GenBank/DDBJ databases">
        <title>WGS assembly of Panicum virgatum.</title>
        <authorList>
            <person name="Lovell J.T."/>
            <person name="Jenkins J."/>
            <person name="Shu S."/>
            <person name="Juenger T.E."/>
            <person name="Schmutz J."/>
        </authorList>
    </citation>
    <scope>NUCLEOTIDE SEQUENCE</scope>
    <source>
        <strain evidence="12">AP13</strain>
    </source>
</reference>
<dbReference type="AlphaFoldDB" id="A0A8T0XKJ6"/>
<dbReference type="PROSITE" id="PS00108">
    <property type="entry name" value="PROTEIN_KINASE_ST"/>
    <property type="match status" value="1"/>
</dbReference>
<evidence type="ECO:0000256" key="1">
    <source>
        <dbReference type="ARBA" id="ARBA00009903"/>
    </source>
</evidence>
<evidence type="ECO:0000256" key="10">
    <source>
        <dbReference type="SAM" id="MobiDB-lite"/>
    </source>
</evidence>
<keyword evidence="13" id="KW-1185">Reference proteome</keyword>
<feature type="region of interest" description="Disordered" evidence="10">
    <location>
        <begin position="146"/>
        <end position="198"/>
    </location>
</feature>
<dbReference type="GO" id="GO:0005524">
    <property type="term" value="F:ATP binding"/>
    <property type="evidence" value="ECO:0007669"/>
    <property type="project" value="UniProtKB-KW"/>
</dbReference>
<evidence type="ECO:0000313" key="13">
    <source>
        <dbReference type="Proteomes" id="UP000823388"/>
    </source>
</evidence>
<dbReference type="PROSITE" id="PS50011">
    <property type="entry name" value="PROTEIN_KINASE_DOM"/>
    <property type="match status" value="1"/>
</dbReference>
<evidence type="ECO:0000256" key="5">
    <source>
        <dbReference type="ARBA" id="ARBA00022741"/>
    </source>
</evidence>
<dbReference type="EC" id="2.7.11.1" evidence="2"/>
<feature type="compositionally biased region" description="Basic residues" evidence="10">
    <location>
        <begin position="217"/>
        <end position="237"/>
    </location>
</feature>
<evidence type="ECO:0000256" key="2">
    <source>
        <dbReference type="ARBA" id="ARBA00012513"/>
    </source>
</evidence>
<accession>A0A8T0XKJ6</accession>
<dbReference type="Proteomes" id="UP000823388">
    <property type="component" value="Chromosome 1K"/>
</dbReference>
<protein>
    <recommendedName>
        <fullName evidence="2">non-specific serine/threonine protein kinase</fullName>
        <ecNumber evidence="2">2.7.11.1</ecNumber>
    </recommendedName>
</protein>
<sequence>MGTVFLVADGPPAASRPDRYALKAFDKRSAKPDADRRARWEINVLSRLAHPHLPSLLGFTETDDLLAWAVPYCSGGDLNELRYSLPDRIFSPAAIRFYIAEIVSAIAELHAAGVVYRDLKPENVLLRADGHVILTDFDLSRLLHHRPTSASSSPSPPPPPSHRGHNRRARVAARSDSLVGQAKSRPPQPWSAPSPSPRQQLQNLVRYLMGSDGALAKKTKSARALGARRPRRGRRGSRTLVTRFRSRRLKNGLLD</sequence>
<comment type="catalytic activity">
    <reaction evidence="9">
        <text>L-seryl-[protein] + ATP = O-phospho-L-seryl-[protein] + ADP + H(+)</text>
        <dbReference type="Rhea" id="RHEA:17989"/>
        <dbReference type="Rhea" id="RHEA-COMP:9863"/>
        <dbReference type="Rhea" id="RHEA-COMP:11604"/>
        <dbReference type="ChEBI" id="CHEBI:15378"/>
        <dbReference type="ChEBI" id="CHEBI:29999"/>
        <dbReference type="ChEBI" id="CHEBI:30616"/>
        <dbReference type="ChEBI" id="CHEBI:83421"/>
        <dbReference type="ChEBI" id="CHEBI:456216"/>
        <dbReference type="EC" id="2.7.11.1"/>
    </reaction>
</comment>
<feature type="compositionally biased region" description="Basic residues" evidence="10">
    <location>
        <begin position="162"/>
        <end position="171"/>
    </location>
</feature>
<comment type="similarity">
    <text evidence="1">Belongs to the protein kinase superfamily. AGC Ser/Thr protein kinase family.</text>
</comment>
<keyword evidence="6" id="KW-0418">Kinase</keyword>
<evidence type="ECO:0000259" key="11">
    <source>
        <dbReference type="PROSITE" id="PS50011"/>
    </source>
</evidence>
<feature type="region of interest" description="Disordered" evidence="10">
    <location>
        <begin position="216"/>
        <end position="237"/>
    </location>
</feature>
<evidence type="ECO:0000256" key="6">
    <source>
        <dbReference type="ARBA" id="ARBA00022777"/>
    </source>
</evidence>
<evidence type="ECO:0000256" key="4">
    <source>
        <dbReference type="ARBA" id="ARBA00022679"/>
    </source>
</evidence>
<dbReference type="Pfam" id="PF00069">
    <property type="entry name" value="Pkinase"/>
    <property type="match status" value="1"/>
</dbReference>
<dbReference type="EMBL" id="CM029037">
    <property type="protein sequence ID" value="KAG2660450.1"/>
    <property type="molecule type" value="Genomic_DNA"/>
</dbReference>
<proteinExistence type="inferred from homology"/>
<evidence type="ECO:0000256" key="3">
    <source>
        <dbReference type="ARBA" id="ARBA00022527"/>
    </source>
</evidence>
<evidence type="ECO:0000313" key="12">
    <source>
        <dbReference type="EMBL" id="KAG2660450.1"/>
    </source>
</evidence>
<dbReference type="InterPro" id="IPR000719">
    <property type="entry name" value="Prot_kinase_dom"/>
</dbReference>
<dbReference type="PANTHER" id="PTHR45637">
    <property type="entry name" value="FLIPPASE KINASE 1-RELATED"/>
    <property type="match status" value="1"/>
</dbReference>
<dbReference type="FunFam" id="1.10.510.10:FF:000294">
    <property type="entry name" value="Serine/threonine-protein kinase OXI1"/>
    <property type="match status" value="1"/>
</dbReference>
<dbReference type="SMART" id="SM00220">
    <property type="entry name" value="S_TKc"/>
    <property type="match status" value="1"/>
</dbReference>
<organism evidence="12 13">
    <name type="scientific">Panicum virgatum</name>
    <name type="common">Blackwell switchgrass</name>
    <dbReference type="NCBI Taxonomy" id="38727"/>
    <lineage>
        <taxon>Eukaryota</taxon>
        <taxon>Viridiplantae</taxon>
        <taxon>Streptophyta</taxon>
        <taxon>Embryophyta</taxon>
        <taxon>Tracheophyta</taxon>
        <taxon>Spermatophyta</taxon>
        <taxon>Magnoliopsida</taxon>
        <taxon>Liliopsida</taxon>
        <taxon>Poales</taxon>
        <taxon>Poaceae</taxon>
        <taxon>PACMAD clade</taxon>
        <taxon>Panicoideae</taxon>
        <taxon>Panicodae</taxon>
        <taxon>Paniceae</taxon>
        <taxon>Panicinae</taxon>
        <taxon>Panicum</taxon>
        <taxon>Panicum sect. Hiantes</taxon>
    </lineage>
</organism>
<comment type="caution">
    <text evidence="12">The sequence shown here is derived from an EMBL/GenBank/DDBJ whole genome shotgun (WGS) entry which is preliminary data.</text>
</comment>
<evidence type="ECO:0000256" key="9">
    <source>
        <dbReference type="ARBA" id="ARBA00048679"/>
    </source>
</evidence>
<feature type="compositionally biased region" description="Pro residues" evidence="10">
    <location>
        <begin position="186"/>
        <end position="196"/>
    </location>
</feature>
<evidence type="ECO:0000256" key="8">
    <source>
        <dbReference type="ARBA" id="ARBA00047899"/>
    </source>
</evidence>
<dbReference type="InterPro" id="IPR008271">
    <property type="entry name" value="Ser/Thr_kinase_AS"/>
</dbReference>